<feature type="region of interest" description="Disordered" evidence="1">
    <location>
        <begin position="161"/>
        <end position="205"/>
    </location>
</feature>
<gene>
    <name evidence="4" type="ORF">ACFQ34_22890</name>
</gene>
<evidence type="ECO:0000313" key="4">
    <source>
        <dbReference type="EMBL" id="MFD1236148.1"/>
    </source>
</evidence>
<dbReference type="PANTHER" id="PTHR37938:SF1">
    <property type="entry name" value="BLL0215 PROTEIN"/>
    <property type="match status" value="1"/>
</dbReference>
<keyword evidence="2" id="KW-0812">Transmembrane</keyword>
<evidence type="ECO:0000256" key="2">
    <source>
        <dbReference type="SAM" id="Phobius"/>
    </source>
</evidence>
<dbReference type="EMBL" id="JBHTMB010000206">
    <property type="protein sequence ID" value="MFD1236148.1"/>
    <property type="molecule type" value="Genomic_DNA"/>
</dbReference>
<accession>A0ABW3VMH3</accession>
<evidence type="ECO:0000259" key="3">
    <source>
        <dbReference type="Pfam" id="PF03703"/>
    </source>
</evidence>
<feature type="domain" description="YdbS-like PH" evidence="3">
    <location>
        <begin position="78"/>
        <end position="149"/>
    </location>
</feature>
<comment type="caution">
    <text evidence="4">The sequence shown here is derived from an EMBL/GenBank/DDBJ whole genome shotgun (WGS) entry which is preliminary data.</text>
</comment>
<sequence length="205" mass="23004">MAYPDELLVDDERVVLHKHPHPKMLVVPVLVFLVTVGLAVYLAALARNLSWATIAWIVLAVVAVAVVVRFTLVPLVRWRTTHFVVTTRRVLVREGVVSRQGIDIPIGRINSVQFRHTIVERLLGCGTLVIESASDEPLEFEDVPGVEKVHSMLYNQMSELDERRAARPARAGYGDDPARAGYGDDPARAGYGDDEDRDDRWESRR</sequence>
<feature type="transmembrane region" description="Helical" evidence="2">
    <location>
        <begin position="50"/>
        <end position="72"/>
    </location>
</feature>
<dbReference type="Proteomes" id="UP001597182">
    <property type="component" value="Unassembled WGS sequence"/>
</dbReference>
<evidence type="ECO:0000256" key="1">
    <source>
        <dbReference type="SAM" id="MobiDB-lite"/>
    </source>
</evidence>
<keyword evidence="5" id="KW-1185">Reference proteome</keyword>
<dbReference type="Pfam" id="PF03703">
    <property type="entry name" value="bPH_2"/>
    <property type="match status" value="1"/>
</dbReference>
<organism evidence="4 5">
    <name type="scientific">Pseudonocardia benzenivorans</name>
    <dbReference type="NCBI Taxonomy" id="228005"/>
    <lineage>
        <taxon>Bacteria</taxon>
        <taxon>Bacillati</taxon>
        <taxon>Actinomycetota</taxon>
        <taxon>Actinomycetes</taxon>
        <taxon>Pseudonocardiales</taxon>
        <taxon>Pseudonocardiaceae</taxon>
        <taxon>Pseudonocardia</taxon>
    </lineage>
</organism>
<feature type="transmembrane region" description="Helical" evidence="2">
    <location>
        <begin position="25"/>
        <end position="44"/>
    </location>
</feature>
<protein>
    <submittedName>
        <fullName evidence="4">PH domain-containing protein</fullName>
    </submittedName>
</protein>
<name>A0ABW3VMH3_9PSEU</name>
<dbReference type="RefSeq" id="WP_346092295.1">
    <property type="nucleotide sequence ID" value="NZ_BAABKS010000053.1"/>
</dbReference>
<keyword evidence="2" id="KW-1133">Transmembrane helix</keyword>
<keyword evidence="2" id="KW-0472">Membrane</keyword>
<evidence type="ECO:0000313" key="5">
    <source>
        <dbReference type="Proteomes" id="UP001597182"/>
    </source>
</evidence>
<reference evidence="5" key="1">
    <citation type="journal article" date="2019" name="Int. J. Syst. Evol. Microbiol.">
        <title>The Global Catalogue of Microorganisms (GCM) 10K type strain sequencing project: providing services to taxonomists for standard genome sequencing and annotation.</title>
        <authorList>
            <consortium name="The Broad Institute Genomics Platform"/>
            <consortium name="The Broad Institute Genome Sequencing Center for Infectious Disease"/>
            <person name="Wu L."/>
            <person name="Ma J."/>
        </authorList>
    </citation>
    <scope>NUCLEOTIDE SEQUENCE [LARGE SCALE GENOMIC DNA]</scope>
    <source>
        <strain evidence="5">CCUG 49018</strain>
    </source>
</reference>
<dbReference type="InterPro" id="IPR005182">
    <property type="entry name" value="YdbS-like_PH"/>
</dbReference>
<proteinExistence type="predicted"/>
<dbReference type="PANTHER" id="PTHR37938">
    <property type="entry name" value="BLL0215 PROTEIN"/>
    <property type="match status" value="1"/>
</dbReference>